<accession>A0AAD5NKX8</accession>
<name>A0AAD5NKX8_ACENE</name>
<organism evidence="3 4">
    <name type="scientific">Acer negundo</name>
    <name type="common">Box elder</name>
    <dbReference type="NCBI Taxonomy" id="4023"/>
    <lineage>
        <taxon>Eukaryota</taxon>
        <taxon>Viridiplantae</taxon>
        <taxon>Streptophyta</taxon>
        <taxon>Embryophyta</taxon>
        <taxon>Tracheophyta</taxon>
        <taxon>Spermatophyta</taxon>
        <taxon>Magnoliopsida</taxon>
        <taxon>eudicotyledons</taxon>
        <taxon>Gunneridae</taxon>
        <taxon>Pentapetalae</taxon>
        <taxon>rosids</taxon>
        <taxon>malvids</taxon>
        <taxon>Sapindales</taxon>
        <taxon>Sapindaceae</taxon>
        <taxon>Hippocastanoideae</taxon>
        <taxon>Acereae</taxon>
        <taxon>Acer</taxon>
    </lineage>
</organism>
<proteinExistence type="predicted"/>
<feature type="domain" description="DOG1" evidence="2">
    <location>
        <begin position="10"/>
        <end position="278"/>
    </location>
</feature>
<reference evidence="3" key="2">
    <citation type="submission" date="2023-02" db="EMBL/GenBank/DDBJ databases">
        <authorList>
            <person name="Swenson N.G."/>
            <person name="Wegrzyn J.L."/>
            <person name="Mcevoy S.L."/>
        </authorList>
    </citation>
    <scope>NUCLEOTIDE SEQUENCE</scope>
    <source>
        <strain evidence="3">91603</strain>
        <tissue evidence="3">Leaf</tissue>
    </source>
</reference>
<evidence type="ECO:0000256" key="1">
    <source>
        <dbReference type="SAM" id="MobiDB-lite"/>
    </source>
</evidence>
<feature type="compositionally biased region" description="Acidic residues" evidence="1">
    <location>
        <begin position="205"/>
        <end position="216"/>
    </location>
</feature>
<keyword evidence="4" id="KW-1185">Reference proteome</keyword>
<dbReference type="GO" id="GO:0006351">
    <property type="term" value="P:DNA-templated transcription"/>
    <property type="evidence" value="ECO:0007669"/>
    <property type="project" value="InterPro"/>
</dbReference>
<dbReference type="InterPro" id="IPR025422">
    <property type="entry name" value="TGA_domain"/>
</dbReference>
<dbReference type="EMBL" id="JAJSOW010000105">
    <property type="protein sequence ID" value="KAI9166246.1"/>
    <property type="molecule type" value="Genomic_DNA"/>
</dbReference>
<dbReference type="Pfam" id="PF14144">
    <property type="entry name" value="DOG1"/>
    <property type="match status" value="1"/>
</dbReference>
<dbReference type="InterPro" id="IPR051886">
    <property type="entry name" value="Seed_Dev/Stress_Resp_Reg"/>
</dbReference>
<reference evidence="3" key="1">
    <citation type="journal article" date="2022" name="Plant J.">
        <title>Strategies of tolerance reflected in two North American maple genomes.</title>
        <authorList>
            <person name="McEvoy S.L."/>
            <person name="Sezen U.U."/>
            <person name="Trouern-Trend A."/>
            <person name="McMahon S.M."/>
            <person name="Schaberg P.G."/>
            <person name="Yang J."/>
            <person name="Wegrzyn J.L."/>
            <person name="Swenson N.G."/>
        </authorList>
    </citation>
    <scope>NUCLEOTIDE SEQUENCE</scope>
    <source>
        <strain evidence="3">91603</strain>
    </source>
</reference>
<sequence>MKIGGGTDNIESFNNFFQCWLVEQDQFLNELLDVSKHYETNNNNNTPTTGSTSIGDHQVSKDQVLRSLIDKAIDHYEKYYRAKSRSAKEDVLAMFSPCWMSKLEEAFLWIGGWRPSMAFHLLYSKSGSQFEARLSELLRGISTGDLGDLSPNQVVRVDELQMKTIREERQVTEKMAKLQETVGDSSMVELSHKVTELIRSGDRMSEEEDEDEDEQVESNLASKEEGFGEMLDEADDLRLRTLIEVISILKPMQAVHFLIAAWELHLRVHDWGKKRDARNQNHGGGDGVNLPQS</sequence>
<dbReference type="Proteomes" id="UP001064489">
    <property type="component" value="Chromosome 10"/>
</dbReference>
<dbReference type="PROSITE" id="PS51806">
    <property type="entry name" value="DOG1"/>
    <property type="match status" value="1"/>
</dbReference>
<dbReference type="PANTHER" id="PTHR46354:SF4">
    <property type="entry name" value="PROTEIN DOG1-LIKE 3"/>
    <property type="match status" value="1"/>
</dbReference>
<evidence type="ECO:0000259" key="2">
    <source>
        <dbReference type="PROSITE" id="PS51806"/>
    </source>
</evidence>
<comment type="caution">
    <text evidence="3">The sequence shown here is derived from an EMBL/GenBank/DDBJ whole genome shotgun (WGS) entry which is preliminary data.</text>
</comment>
<evidence type="ECO:0000313" key="3">
    <source>
        <dbReference type="EMBL" id="KAI9166246.1"/>
    </source>
</evidence>
<evidence type="ECO:0000313" key="4">
    <source>
        <dbReference type="Proteomes" id="UP001064489"/>
    </source>
</evidence>
<dbReference type="AlphaFoldDB" id="A0AAD5NKX8"/>
<dbReference type="GO" id="GO:0043565">
    <property type="term" value="F:sequence-specific DNA binding"/>
    <property type="evidence" value="ECO:0007669"/>
    <property type="project" value="InterPro"/>
</dbReference>
<gene>
    <name evidence="3" type="ORF">LWI28_028756</name>
</gene>
<feature type="region of interest" description="Disordered" evidence="1">
    <location>
        <begin position="199"/>
        <end position="227"/>
    </location>
</feature>
<dbReference type="PANTHER" id="PTHR46354">
    <property type="entry name" value="DOG1 DOMAIN-CONTAINING PROTEIN"/>
    <property type="match status" value="1"/>
</dbReference>
<protein>
    <recommendedName>
        <fullName evidence="2">DOG1 domain-containing protein</fullName>
    </recommendedName>
</protein>